<dbReference type="KEGG" id="mets:DK389_13135"/>
<feature type="domain" description="DUF6894" evidence="1">
    <location>
        <begin position="7"/>
        <end position="74"/>
    </location>
</feature>
<name>A0A2U8W5E4_9HYPH</name>
<evidence type="ECO:0000313" key="2">
    <source>
        <dbReference type="EMBL" id="AWN41287.1"/>
    </source>
</evidence>
<protein>
    <recommendedName>
        <fullName evidence="1">DUF6894 domain-containing protein</fullName>
    </recommendedName>
</protein>
<evidence type="ECO:0000259" key="1">
    <source>
        <dbReference type="Pfam" id="PF21834"/>
    </source>
</evidence>
<reference evidence="3" key="1">
    <citation type="submission" date="2018-05" db="EMBL/GenBank/DDBJ databases">
        <title>Complete Genome Sequence of Methylobacterium sp. 17SD2-17.</title>
        <authorList>
            <person name="Srinivasan S."/>
        </authorList>
    </citation>
    <scope>NUCLEOTIDE SEQUENCE [LARGE SCALE GENOMIC DNA]</scope>
    <source>
        <strain evidence="3">17SD2-17</strain>
    </source>
</reference>
<organism evidence="2 3">
    <name type="scientific">Methylobacterium durans</name>
    <dbReference type="NCBI Taxonomy" id="2202825"/>
    <lineage>
        <taxon>Bacteria</taxon>
        <taxon>Pseudomonadati</taxon>
        <taxon>Pseudomonadota</taxon>
        <taxon>Alphaproteobacteria</taxon>
        <taxon>Hyphomicrobiales</taxon>
        <taxon>Methylobacteriaceae</taxon>
        <taxon>Methylobacterium</taxon>
    </lineage>
</organism>
<keyword evidence="3" id="KW-1185">Reference proteome</keyword>
<dbReference type="AlphaFoldDB" id="A0A2U8W5E4"/>
<dbReference type="OrthoDB" id="8094360at2"/>
<evidence type="ECO:0000313" key="3">
    <source>
        <dbReference type="Proteomes" id="UP000245926"/>
    </source>
</evidence>
<sequence>MVGHMPLFYFDFHDGQRHCFDDDGREFPDLSRARDEVIGPLSDVARDTRPPGDRRDCIAHICDESGRIVFRARLPLTPEWMR</sequence>
<dbReference type="Pfam" id="PF21834">
    <property type="entry name" value="DUF6894"/>
    <property type="match status" value="1"/>
</dbReference>
<gene>
    <name evidence="2" type="ORF">DK389_13135</name>
</gene>
<dbReference type="EMBL" id="CP029550">
    <property type="protein sequence ID" value="AWN41287.1"/>
    <property type="molecule type" value="Genomic_DNA"/>
</dbReference>
<proteinExistence type="predicted"/>
<accession>A0A2U8W5E4</accession>
<dbReference type="Proteomes" id="UP000245926">
    <property type="component" value="Chromosome"/>
</dbReference>
<dbReference type="InterPro" id="IPR054189">
    <property type="entry name" value="DUF6894"/>
</dbReference>